<dbReference type="PANTHER" id="PTHR15574">
    <property type="entry name" value="WD REPEAT DOMAIN-CONTAINING FAMILY"/>
    <property type="match status" value="1"/>
</dbReference>
<organism evidence="4 5">
    <name type="scientific">Hypothenemus hampei</name>
    <name type="common">Coffee berry borer</name>
    <dbReference type="NCBI Taxonomy" id="57062"/>
    <lineage>
        <taxon>Eukaryota</taxon>
        <taxon>Metazoa</taxon>
        <taxon>Ecdysozoa</taxon>
        <taxon>Arthropoda</taxon>
        <taxon>Hexapoda</taxon>
        <taxon>Insecta</taxon>
        <taxon>Pterygota</taxon>
        <taxon>Neoptera</taxon>
        <taxon>Endopterygota</taxon>
        <taxon>Coleoptera</taxon>
        <taxon>Polyphaga</taxon>
        <taxon>Cucujiformia</taxon>
        <taxon>Curculionidae</taxon>
        <taxon>Scolytinae</taxon>
        <taxon>Hypothenemus</taxon>
    </lineage>
</organism>
<dbReference type="AlphaFoldDB" id="A0ABD1EWV8"/>
<dbReference type="SMART" id="SM00320">
    <property type="entry name" value="WD40"/>
    <property type="match status" value="6"/>
</dbReference>
<protein>
    <recommendedName>
        <fullName evidence="6">WD and tetratricopeptide repeats protein 1</fullName>
    </recommendedName>
</protein>
<gene>
    <name evidence="4" type="ORF">ABEB36_005071</name>
</gene>
<dbReference type="SUPFAM" id="SSF50978">
    <property type="entry name" value="WD40 repeat-like"/>
    <property type="match status" value="1"/>
</dbReference>
<reference evidence="4 5" key="1">
    <citation type="submission" date="2024-05" db="EMBL/GenBank/DDBJ databases">
        <title>Genetic variation in Jamaican populations of the coffee berry borer (Hypothenemus hampei).</title>
        <authorList>
            <person name="Errbii M."/>
            <person name="Myrie A."/>
        </authorList>
    </citation>
    <scope>NUCLEOTIDE SEQUENCE [LARGE SCALE GENOMIC DNA]</scope>
    <source>
        <strain evidence="4">JA-Hopewell-2020-01-JO</strain>
        <tissue evidence="4">Whole body</tissue>
    </source>
</reference>
<keyword evidence="5" id="KW-1185">Reference proteome</keyword>
<evidence type="ECO:0000313" key="5">
    <source>
        <dbReference type="Proteomes" id="UP001566132"/>
    </source>
</evidence>
<accession>A0ABD1EWV8</accession>
<dbReference type="PROSITE" id="PS00018">
    <property type="entry name" value="EF_HAND_1"/>
    <property type="match status" value="1"/>
</dbReference>
<keyword evidence="1 3" id="KW-0853">WD repeat</keyword>
<keyword evidence="2" id="KW-0677">Repeat</keyword>
<dbReference type="InterPro" id="IPR045151">
    <property type="entry name" value="DCAF8"/>
</dbReference>
<name>A0ABD1EWV8_HYPHA</name>
<dbReference type="EMBL" id="JBDJPC010000004">
    <property type="protein sequence ID" value="KAL1505525.1"/>
    <property type="molecule type" value="Genomic_DNA"/>
</dbReference>
<dbReference type="Proteomes" id="UP001566132">
    <property type="component" value="Unassembled WGS sequence"/>
</dbReference>
<evidence type="ECO:0000256" key="3">
    <source>
        <dbReference type="PROSITE-ProRule" id="PRU00221"/>
    </source>
</evidence>
<dbReference type="InterPro" id="IPR001680">
    <property type="entry name" value="WD40_rpt"/>
</dbReference>
<dbReference type="PROSITE" id="PS50082">
    <property type="entry name" value="WD_REPEATS_2"/>
    <property type="match status" value="1"/>
</dbReference>
<dbReference type="InterPro" id="IPR015943">
    <property type="entry name" value="WD40/YVTN_repeat-like_dom_sf"/>
</dbReference>
<comment type="caution">
    <text evidence="4">The sequence shown here is derived from an EMBL/GenBank/DDBJ whole genome shotgun (WGS) entry which is preliminary data.</text>
</comment>
<dbReference type="InterPro" id="IPR036322">
    <property type="entry name" value="WD40_repeat_dom_sf"/>
</dbReference>
<feature type="repeat" description="WD" evidence="3">
    <location>
        <begin position="51"/>
        <end position="92"/>
    </location>
</feature>
<proteinExistence type="predicted"/>
<evidence type="ECO:0000256" key="1">
    <source>
        <dbReference type="ARBA" id="ARBA00022574"/>
    </source>
</evidence>
<dbReference type="PROSITE" id="PS50294">
    <property type="entry name" value="WD_REPEATS_REGION"/>
    <property type="match status" value="1"/>
</dbReference>
<dbReference type="InterPro" id="IPR018247">
    <property type="entry name" value="EF_Hand_1_Ca_BS"/>
</dbReference>
<evidence type="ECO:0008006" key="6">
    <source>
        <dbReference type="Google" id="ProtNLM"/>
    </source>
</evidence>
<evidence type="ECO:0000256" key="2">
    <source>
        <dbReference type="ARBA" id="ARBA00022737"/>
    </source>
</evidence>
<dbReference type="Pfam" id="PF00400">
    <property type="entry name" value="WD40"/>
    <property type="match status" value="2"/>
</dbReference>
<evidence type="ECO:0000313" key="4">
    <source>
        <dbReference type="EMBL" id="KAL1505525.1"/>
    </source>
</evidence>
<dbReference type="Gene3D" id="2.130.10.10">
    <property type="entry name" value="YVTN repeat-like/Quinoprotein amine dehydrogenase"/>
    <property type="match status" value="2"/>
</dbReference>
<sequence>MDKKLGKGAARRNILQLIQHRENFAEASKSLQQHCQFTYDLIKRLGFEYELQGHQGCVNCLQWSSDGRLLASGSDDTQVMIWDPMKHKRVQTLSTNHMGNIFSVKFLGTNNSIVATAAGDGRVTAQSIDGTQILDCHHCHSNRVKRLANSPLESTVFWSAGEDGRVLQYDLRESHDCFTNRSSILLSFRKSFEVKCLAINPTKPHYLAVGANDSFVRLYDRRNIKPHPLSEVNDNEFIYPSRRKLKDSNCVQYFAPGHLAIDNSNVFTSRYVVTYITFNSSGSEMLVNMGGEQIYLFDINQERSLNEIRIPTFHKAKLIEESDECKCNLNSDGYSPNNSFDGRTKINKLPNCPCFYMRRGFHLSRRKWIGDVYCAARDYLYVTQKWPNELKAYVGLIKCLIALEWNEEARRWYEYLCLKYPDYGSHKQAQKLLNAITALDMKPKDFDADSNKEVDENEIQRRLQSRDYQLRFMGHCNTTTDIMEANFLGDNEGFICAGSDEGRIFIWERKTQSIVHALVGDVSIVNCLQPHPSTCLIASSGIDPVVKLWSPMPEDGIENIRVVKDIETVVRANQHRMALDPFETLLVNMGYDMEVSIPNAARSIEDLPHCQTS</sequence>
<dbReference type="PANTHER" id="PTHR15574:SF40">
    <property type="entry name" value="WD AND TETRATRICOPEPTIDE REPEATS PROTEIN 1"/>
    <property type="match status" value="1"/>
</dbReference>